<feature type="compositionally biased region" description="Pro residues" evidence="1">
    <location>
        <begin position="893"/>
        <end position="904"/>
    </location>
</feature>
<dbReference type="PANTHER" id="PTHR31323:SF14">
    <property type="entry name" value="MECHANOSENSITIVE ION CHANNEL PROTEIN MSY2"/>
    <property type="match status" value="1"/>
</dbReference>
<dbReference type="PANTHER" id="PTHR31323">
    <property type="entry name" value="MECHANOSENSITIVE ION CHANNEL PROTEIN MSY2"/>
    <property type="match status" value="1"/>
</dbReference>
<evidence type="ECO:0000313" key="4">
    <source>
        <dbReference type="EMBL" id="TKA23332.1"/>
    </source>
</evidence>
<dbReference type="InterPro" id="IPR002048">
    <property type="entry name" value="EF_hand_dom"/>
</dbReference>
<dbReference type="GO" id="GO:0005262">
    <property type="term" value="F:calcium channel activity"/>
    <property type="evidence" value="ECO:0007669"/>
    <property type="project" value="TreeGrafter"/>
</dbReference>
<proteinExistence type="predicted"/>
<gene>
    <name evidence="4" type="ORF">B0A50_07540</name>
</gene>
<dbReference type="SMART" id="SM00054">
    <property type="entry name" value="EFh"/>
    <property type="match status" value="1"/>
</dbReference>
<evidence type="ECO:0000259" key="3">
    <source>
        <dbReference type="PROSITE" id="PS50222"/>
    </source>
</evidence>
<name>A0A4U0TNH7_9PEZI</name>
<evidence type="ECO:0000256" key="1">
    <source>
        <dbReference type="SAM" id="MobiDB-lite"/>
    </source>
</evidence>
<dbReference type="Pfam" id="PF25886">
    <property type="entry name" value="Msy1"/>
    <property type="match status" value="1"/>
</dbReference>
<evidence type="ECO:0000256" key="2">
    <source>
        <dbReference type="SAM" id="Phobius"/>
    </source>
</evidence>
<feature type="region of interest" description="Disordered" evidence="1">
    <location>
        <begin position="1"/>
        <end position="29"/>
    </location>
</feature>
<dbReference type="Pfam" id="PF00924">
    <property type="entry name" value="MS_channel_2nd"/>
    <property type="match status" value="1"/>
</dbReference>
<accession>A0A4U0TNH7</accession>
<sequence length="965" mass="106346">MSLHANPSRRLRFSREGFSPLPTEHQQGGRNNMAAHGHTIDIPLDQVPTNHTAGGGLRPQHSITALRPSNTRDTATKEHHSLLHGRRRKAGEVGGGTGDIGYDGEEESVNAVGKFYKKVLDSSVIMRYLLYVLPLAILIAIPIIIGATAAQGAKIGGVRIVWFFSWVEIVWASLWGSKLVAHFLPYIFQVLAGVVSSGVRKYALVIRSLEIPLSLVGWGVTSLATFMPIMTRNPTQRARNDTGSKEWENIVQKILAAAVIASLIFLGEKTIIQLISIDYHRKQFAFRIKASKHNIYLVGLLYEASRNLFPAYCPEFAEEDYHIADQLNLGKALGGKNRASHHRSGSTTPMRLMQDVQRYGDKLTSAFGDVAQEITGREVFNPNSAHAIVIGALEKKRTSEALARRIWMSLVCEGREALYQDDVMEVLGSGRRTEAEEAFSALDRDANGDVSLDEMILVLTEMSRERKAIATSMHDVDQAINVLDNLLGAVVLIAVIFVFVAFLNANFVTTLATTGTALLSLSFVFSATCQEVLGSCIFVFVKHPYDVSDRVDLGDDQFAVEHISLLFTVFRRVSGQHIGRSVQIPNLVLNSLWIENVSRSKAMSEQLEVDVSFDTSFDDLQILKNELLNFVNDKDNSRDFQPEVEVQILGTTDQSKLMLQVEIKHKSNWANETIRQARRSKFMCALIAALKTVPIYAPGGGGDASGSAANPNYGVTITESQAKEHAEATAKAREQARLVPNKRIEEAKNALSPTSTRKTGGMAAMSGRDAKIVDDLTARDPASDPARDEAWANSIREDSSTLGDRPDINKQDLEDVRGILRRVSTTGKRKMGAEGERYNAPSIPTIQEPQFSATPPPMTYAPVNTRTSYENMRPTYASTLQALKDQSTSYPYQLPPTGPLPAIPTSPIEMRQTSPPSPPARRTSNPYRRRGESVSRKPLNPPAGRMMEEEEEEEGNGLPRPYSGV</sequence>
<evidence type="ECO:0000313" key="5">
    <source>
        <dbReference type="Proteomes" id="UP000308549"/>
    </source>
</evidence>
<feature type="transmembrane region" description="Helical" evidence="2">
    <location>
        <begin position="128"/>
        <end position="148"/>
    </location>
</feature>
<comment type="caution">
    <text evidence="4">The sequence shown here is derived from an EMBL/GenBank/DDBJ whole genome shotgun (WGS) entry which is preliminary data.</text>
</comment>
<dbReference type="SUPFAM" id="SSF50182">
    <property type="entry name" value="Sm-like ribonucleoproteins"/>
    <property type="match status" value="1"/>
</dbReference>
<dbReference type="GO" id="GO:0016020">
    <property type="term" value="C:membrane"/>
    <property type="evidence" value="ECO:0007669"/>
    <property type="project" value="InterPro"/>
</dbReference>
<keyword evidence="2" id="KW-0472">Membrane</keyword>
<dbReference type="GO" id="GO:0006874">
    <property type="term" value="P:intracellular calcium ion homeostasis"/>
    <property type="evidence" value="ECO:0007669"/>
    <property type="project" value="TreeGrafter"/>
</dbReference>
<dbReference type="PROSITE" id="PS00018">
    <property type="entry name" value="EF_HAND_1"/>
    <property type="match status" value="1"/>
</dbReference>
<feature type="transmembrane region" description="Helical" evidence="2">
    <location>
        <begin position="250"/>
        <end position="267"/>
    </location>
</feature>
<dbReference type="InterPro" id="IPR018247">
    <property type="entry name" value="EF_Hand_1_Ca_BS"/>
</dbReference>
<dbReference type="PROSITE" id="PS50222">
    <property type="entry name" value="EF_HAND_2"/>
    <property type="match status" value="1"/>
</dbReference>
<dbReference type="InterPro" id="IPR006685">
    <property type="entry name" value="MscS_channel_2nd"/>
</dbReference>
<feature type="transmembrane region" description="Helical" evidence="2">
    <location>
        <begin position="211"/>
        <end position="230"/>
    </location>
</feature>
<dbReference type="InterPro" id="IPR010920">
    <property type="entry name" value="LSM_dom_sf"/>
</dbReference>
<dbReference type="OrthoDB" id="544685at2759"/>
<feature type="region of interest" description="Disordered" evidence="1">
    <location>
        <begin position="779"/>
        <end position="809"/>
    </location>
</feature>
<dbReference type="AlphaFoldDB" id="A0A4U0TNH7"/>
<feature type="transmembrane region" description="Helical" evidence="2">
    <location>
        <begin position="486"/>
        <end position="505"/>
    </location>
</feature>
<dbReference type="GO" id="GO:0005509">
    <property type="term" value="F:calcium ion binding"/>
    <property type="evidence" value="ECO:0007669"/>
    <property type="project" value="InterPro"/>
</dbReference>
<feature type="region of interest" description="Disordered" evidence="1">
    <location>
        <begin position="888"/>
        <end position="965"/>
    </location>
</feature>
<organism evidence="4 5">
    <name type="scientific">Salinomyces thailandicus</name>
    <dbReference type="NCBI Taxonomy" id="706561"/>
    <lineage>
        <taxon>Eukaryota</taxon>
        <taxon>Fungi</taxon>
        <taxon>Dikarya</taxon>
        <taxon>Ascomycota</taxon>
        <taxon>Pezizomycotina</taxon>
        <taxon>Dothideomycetes</taxon>
        <taxon>Dothideomycetidae</taxon>
        <taxon>Mycosphaerellales</taxon>
        <taxon>Teratosphaeriaceae</taxon>
        <taxon>Salinomyces</taxon>
    </lineage>
</organism>
<keyword evidence="5" id="KW-1185">Reference proteome</keyword>
<feature type="transmembrane region" description="Helical" evidence="2">
    <location>
        <begin position="160"/>
        <end position="177"/>
    </location>
</feature>
<feature type="region of interest" description="Disordered" evidence="1">
    <location>
        <begin position="68"/>
        <end position="96"/>
    </location>
</feature>
<feature type="domain" description="EF-hand" evidence="3">
    <location>
        <begin position="430"/>
        <end position="465"/>
    </location>
</feature>
<dbReference type="Proteomes" id="UP000308549">
    <property type="component" value="Unassembled WGS sequence"/>
</dbReference>
<protein>
    <recommendedName>
        <fullName evidence="3">EF-hand domain-containing protein</fullName>
    </recommendedName>
</protein>
<dbReference type="InterPro" id="IPR058650">
    <property type="entry name" value="Msy1/2-like"/>
</dbReference>
<reference evidence="4 5" key="1">
    <citation type="submission" date="2017-03" db="EMBL/GenBank/DDBJ databases">
        <title>Genomes of endolithic fungi from Antarctica.</title>
        <authorList>
            <person name="Coleine C."/>
            <person name="Masonjones S."/>
            <person name="Stajich J.E."/>
        </authorList>
    </citation>
    <scope>NUCLEOTIDE SEQUENCE [LARGE SCALE GENOMIC DNA]</scope>
    <source>
        <strain evidence="4 5">CCFEE 6315</strain>
    </source>
</reference>
<dbReference type="EMBL" id="NAJL01000057">
    <property type="protein sequence ID" value="TKA23332.1"/>
    <property type="molecule type" value="Genomic_DNA"/>
</dbReference>
<keyword evidence="2" id="KW-1133">Transmembrane helix</keyword>
<keyword evidence="2" id="KW-0812">Transmembrane</keyword>